<dbReference type="InterPro" id="IPR028081">
    <property type="entry name" value="Leu-bd"/>
</dbReference>
<organism evidence="4 5">
    <name type="scientific">Conyzicola lurida</name>
    <dbReference type="NCBI Taxonomy" id="1172621"/>
    <lineage>
        <taxon>Bacteria</taxon>
        <taxon>Bacillati</taxon>
        <taxon>Actinomycetota</taxon>
        <taxon>Actinomycetes</taxon>
        <taxon>Micrococcales</taxon>
        <taxon>Microbacteriaceae</taxon>
        <taxon>Conyzicola</taxon>
    </lineage>
</organism>
<dbReference type="SUPFAM" id="SSF53822">
    <property type="entry name" value="Periplasmic binding protein-like I"/>
    <property type="match status" value="1"/>
</dbReference>
<evidence type="ECO:0000313" key="5">
    <source>
        <dbReference type="Proteomes" id="UP000536685"/>
    </source>
</evidence>
<dbReference type="PANTHER" id="PTHR30483:SF6">
    <property type="entry name" value="PERIPLASMIC BINDING PROTEIN OF ABC TRANSPORTER FOR NATURAL AMINO ACIDS"/>
    <property type="match status" value="1"/>
</dbReference>
<comment type="caution">
    <text evidence="4">The sequence shown here is derived from an EMBL/GenBank/DDBJ whole genome shotgun (WGS) entry which is preliminary data.</text>
</comment>
<dbReference type="AlphaFoldDB" id="A0A841AK79"/>
<dbReference type="InterPro" id="IPR028082">
    <property type="entry name" value="Peripla_BP_I"/>
</dbReference>
<evidence type="ECO:0000313" key="4">
    <source>
        <dbReference type="EMBL" id="MBB5841875.1"/>
    </source>
</evidence>
<dbReference type="Pfam" id="PF13458">
    <property type="entry name" value="Peripla_BP_6"/>
    <property type="match status" value="1"/>
</dbReference>
<protein>
    <submittedName>
        <fullName evidence="4">Branched-chain amino acid transport system substrate-binding protein</fullName>
    </submittedName>
</protein>
<dbReference type="CDD" id="cd06346">
    <property type="entry name" value="PBP1_ABC_ligand_binding-like"/>
    <property type="match status" value="1"/>
</dbReference>
<name>A0A841AK79_9MICO</name>
<evidence type="ECO:0000256" key="1">
    <source>
        <dbReference type="ARBA" id="ARBA00010062"/>
    </source>
</evidence>
<dbReference type="PANTHER" id="PTHR30483">
    <property type="entry name" value="LEUCINE-SPECIFIC-BINDING PROTEIN"/>
    <property type="match status" value="1"/>
</dbReference>
<proteinExistence type="inferred from homology"/>
<feature type="domain" description="Leucine-binding protein" evidence="3">
    <location>
        <begin position="51"/>
        <end position="397"/>
    </location>
</feature>
<keyword evidence="2" id="KW-0732">Signal</keyword>
<dbReference type="InterPro" id="IPR051010">
    <property type="entry name" value="BCAA_transport"/>
</dbReference>
<dbReference type="Proteomes" id="UP000536685">
    <property type="component" value="Unassembled WGS sequence"/>
</dbReference>
<comment type="similarity">
    <text evidence="1">Belongs to the leucine-binding protein family.</text>
</comment>
<dbReference type="Gene3D" id="3.40.50.2300">
    <property type="match status" value="3"/>
</dbReference>
<evidence type="ECO:0000256" key="2">
    <source>
        <dbReference type="ARBA" id="ARBA00022729"/>
    </source>
</evidence>
<accession>A0A841AK79</accession>
<gene>
    <name evidence="4" type="ORF">HD599_000198</name>
</gene>
<dbReference type="EMBL" id="JACHMJ010000001">
    <property type="protein sequence ID" value="MBB5841875.1"/>
    <property type="molecule type" value="Genomic_DNA"/>
</dbReference>
<sequence length="427" mass="44034">MGAFSRANSATRPKSVKAAISGITLLGVSALVLSGCASTPDADSGSAEDLTLKFGSILPQTGSLAQLGPPEFAGVDLAIKEINDADAGIEVSVEHKDSGDTTTDIATQSATALIADNVSVIIGAASSGVSKTFIDQVTQAGIVQISPANTSPDFTDYPDDGYYFRTAPSDVLQGKILGNKILEDGKTDVAVLYMNDAYGIGLYDNLKLSLEDGGASIVGEQIFEPSATDFTSAIQALLATSPDALVVISFNEITTIAEQLAGQGFDFSTLYGTDGNYGIIGEADTNVDIAGAQFTNPGVLAPEDFQTRLQDLVTEQGDPELEVFSYAAEAYDATVLSALAAIAGGATDGATIRDNLKDVSEGGTECTTFADCAALLADDASADIDYNGVSGPITFDDNGDPTEAYVSIFQYSTGNVSEGIDQVYGKL</sequence>
<reference evidence="4 5" key="1">
    <citation type="submission" date="2020-08" db="EMBL/GenBank/DDBJ databases">
        <title>Sequencing the genomes of 1000 actinobacteria strains.</title>
        <authorList>
            <person name="Klenk H.-P."/>
        </authorList>
    </citation>
    <scope>NUCLEOTIDE SEQUENCE [LARGE SCALE GENOMIC DNA]</scope>
    <source>
        <strain evidence="4 5">DSM 105784</strain>
    </source>
</reference>
<keyword evidence="5" id="KW-1185">Reference proteome</keyword>
<evidence type="ECO:0000259" key="3">
    <source>
        <dbReference type="Pfam" id="PF13458"/>
    </source>
</evidence>